<dbReference type="Proteomes" id="UP001152795">
    <property type="component" value="Unassembled WGS sequence"/>
</dbReference>
<comment type="caution">
    <text evidence="1">The sequence shown here is derived from an EMBL/GenBank/DDBJ whole genome shotgun (WGS) entry which is preliminary data.</text>
</comment>
<sequence length="101" mass="11271">VFTKILKVVYSHLRGLGQTGMGHIGDSLLLYYDHEACKNNIVDITNLFQQLGFVIHPEKSGLHPVQAIEFLGFVINSLAIDSELGYYIGKSQRSNLFAIAY</sequence>
<evidence type="ECO:0000313" key="1">
    <source>
        <dbReference type="EMBL" id="CAB4019797.1"/>
    </source>
</evidence>
<feature type="non-terminal residue" evidence="1">
    <location>
        <position position="1"/>
    </location>
</feature>
<organism evidence="1 2">
    <name type="scientific">Paramuricea clavata</name>
    <name type="common">Red gorgonian</name>
    <name type="synonym">Violescent sea-whip</name>
    <dbReference type="NCBI Taxonomy" id="317549"/>
    <lineage>
        <taxon>Eukaryota</taxon>
        <taxon>Metazoa</taxon>
        <taxon>Cnidaria</taxon>
        <taxon>Anthozoa</taxon>
        <taxon>Octocorallia</taxon>
        <taxon>Malacalcyonacea</taxon>
        <taxon>Plexauridae</taxon>
        <taxon>Paramuricea</taxon>
    </lineage>
</organism>
<dbReference type="AlphaFoldDB" id="A0A7D9J0Y9"/>
<accession>A0A7D9J0Y9</accession>
<evidence type="ECO:0000313" key="2">
    <source>
        <dbReference type="Proteomes" id="UP001152795"/>
    </source>
</evidence>
<keyword evidence="2" id="KW-1185">Reference proteome</keyword>
<protein>
    <submittedName>
        <fullName evidence="1">Uncharacterized protein</fullName>
    </submittedName>
</protein>
<name>A0A7D9J0Y9_PARCT</name>
<dbReference type="PROSITE" id="PS50878">
    <property type="entry name" value="RT_POL"/>
    <property type="match status" value="1"/>
</dbReference>
<dbReference type="EMBL" id="CACRXK020010631">
    <property type="protein sequence ID" value="CAB4019797.1"/>
    <property type="molecule type" value="Genomic_DNA"/>
</dbReference>
<dbReference type="InterPro" id="IPR000477">
    <property type="entry name" value="RT_dom"/>
</dbReference>
<proteinExistence type="predicted"/>
<gene>
    <name evidence="1" type="ORF">PACLA_8A085760</name>
</gene>
<dbReference type="OrthoDB" id="6147397at2759"/>
<reference evidence="1" key="1">
    <citation type="submission" date="2020-04" db="EMBL/GenBank/DDBJ databases">
        <authorList>
            <person name="Alioto T."/>
            <person name="Alioto T."/>
            <person name="Gomez Garrido J."/>
        </authorList>
    </citation>
    <scope>NUCLEOTIDE SEQUENCE</scope>
    <source>
        <strain evidence="1">A484AB</strain>
    </source>
</reference>